<dbReference type="SUPFAM" id="SSF55785">
    <property type="entry name" value="PYP-like sensor domain (PAS domain)"/>
    <property type="match status" value="2"/>
</dbReference>
<protein>
    <recommendedName>
        <fullName evidence="2">histidine kinase</fullName>
        <ecNumber evidence="2">2.7.13.3</ecNumber>
    </recommendedName>
</protein>
<dbReference type="PANTHER" id="PTHR43065">
    <property type="entry name" value="SENSOR HISTIDINE KINASE"/>
    <property type="match status" value="1"/>
</dbReference>
<evidence type="ECO:0000256" key="9">
    <source>
        <dbReference type="PROSITE-ProRule" id="PRU00169"/>
    </source>
</evidence>
<evidence type="ECO:0000259" key="10">
    <source>
        <dbReference type="PROSITE" id="PS50109"/>
    </source>
</evidence>
<evidence type="ECO:0000256" key="8">
    <source>
        <dbReference type="ARBA" id="ARBA00023012"/>
    </source>
</evidence>
<dbReference type="Gene3D" id="3.30.450.20">
    <property type="entry name" value="PAS domain"/>
    <property type="match status" value="2"/>
</dbReference>
<keyword evidence="4" id="KW-0808">Transferase</keyword>
<dbReference type="InterPro" id="IPR000014">
    <property type="entry name" value="PAS"/>
</dbReference>
<dbReference type="InterPro" id="IPR036097">
    <property type="entry name" value="HisK_dim/P_sf"/>
</dbReference>
<dbReference type="PROSITE" id="PS50109">
    <property type="entry name" value="HIS_KIN"/>
    <property type="match status" value="1"/>
</dbReference>
<dbReference type="Pfam" id="PF00072">
    <property type="entry name" value="Response_reg"/>
    <property type="match status" value="1"/>
</dbReference>
<dbReference type="PANTHER" id="PTHR43065:SF46">
    <property type="entry name" value="C4-DICARBOXYLATE TRANSPORT SENSOR PROTEIN DCTB"/>
    <property type="match status" value="1"/>
</dbReference>
<dbReference type="Pfam" id="PF00512">
    <property type="entry name" value="HisKA"/>
    <property type="match status" value="1"/>
</dbReference>
<evidence type="ECO:0000256" key="2">
    <source>
        <dbReference type="ARBA" id="ARBA00012438"/>
    </source>
</evidence>
<dbReference type="eggNOG" id="COG4191">
    <property type="taxonomic scope" value="Bacteria"/>
</dbReference>
<dbReference type="InterPro" id="IPR036890">
    <property type="entry name" value="HATPase_C_sf"/>
</dbReference>
<accession>A0A1P8KCU9</accession>
<dbReference type="GO" id="GO:0005524">
    <property type="term" value="F:ATP binding"/>
    <property type="evidence" value="ECO:0007669"/>
    <property type="project" value="UniProtKB-KW"/>
</dbReference>
<evidence type="ECO:0000313" key="13">
    <source>
        <dbReference type="Proteomes" id="UP000186110"/>
    </source>
</evidence>
<keyword evidence="5" id="KW-0547">Nucleotide-binding</keyword>
<evidence type="ECO:0000256" key="3">
    <source>
        <dbReference type="ARBA" id="ARBA00022553"/>
    </source>
</evidence>
<keyword evidence="3 9" id="KW-0597">Phosphoprotein</keyword>
<evidence type="ECO:0000256" key="1">
    <source>
        <dbReference type="ARBA" id="ARBA00000085"/>
    </source>
</evidence>
<evidence type="ECO:0000256" key="4">
    <source>
        <dbReference type="ARBA" id="ARBA00022679"/>
    </source>
</evidence>
<dbReference type="InterPro" id="IPR035965">
    <property type="entry name" value="PAS-like_dom_sf"/>
</dbReference>
<dbReference type="STRING" id="1484693.RS694_15455"/>
<feature type="modified residue" description="4-aspartylphosphate" evidence="9">
    <location>
        <position position="621"/>
    </location>
</feature>
<dbReference type="Pfam" id="PF02518">
    <property type="entry name" value="HATPase_c"/>
    <property type="match status" value="1"/>
</dbReference>
<dbReference type="Gene3D" id="1.10.287.130">
    <property type="match status" value="1"/>
</dbReference>
<dbReference type="Pfam" id="PF00989">
    <property type="entry name" value="PAS"/>
    <property type="match status" value="1"/>
</dbReference>
<comment type="catalytic activity">
    <reaction evidence="1">
        <text>ATP + protein L-histidine = ADP + protein N-phospho-L-histidine.</text>
        <dbReference type="EC" id="2.7.13.3"/>
    </reaction>
</comment>
<dbReference type="EC" id="2.7.13.3" evidence="2"/>
<dbReference type="EMBL" id="CP019239">
    <property type="protein sequence ID" value="APW43795.1"/>
    <property type="molecule type" value="Genomic_DNA"/>
</dbReference>
<feature type="domain" description="Histidine kinase" evidence="10">
    <location>
        <begin position="325"/>
        <end position="548"/>
    </location>
</feature>
<keyword evidence="8" id="KW-0902">Two-component regulatory system</keyword>
<reference evidence="12 13" key="1">
    <citation type="submission" date="2017-01" db="EMBL/GenBank/DDBJ databases">
        <authorList>
            <person name="Mah S.A."/>
            <person name="Swanson W.J."/>
            <person name="Moy G.W."/>
            <person name="Vacquier V.D."/>
        </authorList>
    </citation>
    <scope>NUCLEOTIDE SEQUENCE [LARGE SCALE GENOMIC DNA]</scope>
    <source>
        <strain evidence="12 13">DSM 22694</strain>
    </source>
</reference>
<keyword evidence="6 12" id="KW-0418">Kinase</keyword>
<dbReference type="KEGG" id="rsb:RS694_15455"/>
<dbReference type="GO" id="GO:0000155">
    <property type="term" value="F:phosphorelay sensor kinase activity"/>
    <property type="evidence" value="ECO:0007669"/>
    <property type="project" value="InterPro"/>
</dbReference>
<dbReference type="Gene3D" id="3.30.565.10">
    <property type="entry name" value="Histidine kinase-like ATPase, C-terminal domain"/>
    <property type="match status" value="1"/>
</dbReference>
<name>A0A1P8KCU9_9BURK</name>
<dbReference type="Proteomes" id="UP000186110">
    <property type="component" value="Chromosome"/>
</dbReference>
<dbReference type="SMART" id="SM00448">
    <property type="entry name" value="REC"/>
    <property type="match status" value="1"/>
</dbReference>
<evidence type="ECO:0000259" key="11">
    <source>
        <dbReference type="PROSITE" id="PS50110"/>
    </source>
</evidence>
<dbReference type="InterPro" id="IPR003594">
    <property type="entry name" value="HATPase_dom"/>
</dbReference>
<feature type="domain" description="Response regulatory" evidence="11">
    <location>
        <begin position="570"/>
        <end position="686"/>
    </location>
</feature>
<proteinExistence type="predicted"/>
<dbReference type="InterPro" id="IPR003661">
    <property type="entry name" value="HisK_dim/P_dom"/>
</dbReference>
<dbReference type="CDD" id="cd00156">
    <property type="entry name" value="REC"/>
    <property type="match status" value="1"/>
</dbReference>
<dbReference type="CDD" id="cd00082">
    <property type="entry name" value="HisKA"/>
    <property type="match status" value="1"/>
</dbReference>
<dbReference type="NCBIfam" id="TIGR00229">
    <property type="entry name" value="sensory_box"/>
    <property type="match status" value="1"/>
</dbReference>
<evidence type="ECO:0000256" key="6">
    <source>
        <dbReference type="ARBA" id="ARBA00022777"/>
    </source>
</evidence>
<sequence>MRLEQDLILDGYAPTQMIEDLRKYQSELEVQNKALRYSQQEAEGASERFATLFSNVPLALMVVDEEGLVMASNAMALRLFQPLESDPPLHFLLPFVGAAHADEVAVGFLSAKSAGTSEVSEVVFMAGAQGTFTGDLHIARIENPQDELAHFICAIIDQGPLLAQRQALQESATVLRQRNEDLLLSENRMAAIINSSLDAILCVDENQCITVFNPAATTLFQCPAAQAYGSKLGLFLPAVEKALVEGAVPVQATLGEFQASTLQGGTLFVEISVSIERRNTAHGAITTIFARDLTARKRAEAQRAALETQLRESQKMQAMGTMAGGIAHDFNNILSAILGNVDLAKQDTAPHAPALTSLKEIDKAGRRARDLVRQILTFSRNEAPKRVSLQLAEVVHETVRLIKVTLPPGVDLQVTVEEDNPTVLADATQVEQALLNLCTNAVLAVGASKGVVQVRLSSTVLEHPLAGRIGLPPSSYVTLQVSDTGNGMAQETLERIFEPFFTTRQVGQGTGLGLSVVHGIMQTHQGAVDVQSHLGHGSQFTLYFPITQEAAAAIAPEPEPAAPIHGRGRHVMYVDDDQALVFLVARVLTRKGFTVTTFTDPHQAEQALRSNPQAFDLLVTDYNMPGYSGVDLLRAAKALRPDLPVALASGYVTPEIESSAMEAGASALIYKPNDVNELCETVQRLIAHSDTGSDTT</sequence>
<dbReference type="InterPro" id="IPR004358">
    <property type="entry name" value="Sig_transdc_His_kin-like_C"/>
</dbReference>
<dbReference type="SUPFAM" id="SSF47384">
    <property type="entry name" value="Homodimeric domain of signal transducing histidine kinase"/>
    <property type="match status" value="1"/>
</dbReference>
<dbReference type="AlphaFoldDB" id="A0A1P8KCU9"/>
<keyword evidence="13" id="KW-1185">Reference proteome</keyword>
<dbReference type="Gene3D" id="3.40.50.2300">
    <property type="match status" value="1"/>
</dbReference>
<dbReference type="PRINTS" id="PR00344">
    <property type="entry name" value="BCTRLSENSOR"/>
</dbReference>
<dbReference type="InterPro" id="IPR013767">
    <property type="entry name" value="PAS_fold"/>
</dbReference>
<dbReference type="InterPro" id="IPR005467">
    <property type="entry name" value="His_kinase_dom"/>
</dbReference>
<dbReference type="GO" id="GO:0006355">
    <property type="term" value="P:regulation of DNA-templated transcription"/>
    <property type="evidence" value="ECO:0007669"/>
    <property type="project" value="InterPro"/>
</dbReference>
<evidence type="ECO:0000256" key="7">
    <source>
        <dbReference type="ARBA" id="ARBA00022840"/>
    </source>
</evidence>
<dbReference type="SUPFAM" id="SSF55874">
    <property type="entry name" value="ATPase domain of HSP90 chaperone/DNA topoisomerase II/histidine kinase"/>
    <property type="match status" value="1"/>
</dbReference>
<keyword evidence="7" id="KW-0067">ATP-binding</keyword>
<dbReference type="SMART" id="SM00387">
    <property type="entry name" value="HATPase_c"/>
    <property type="match status" value="1"/>
</dbReference>
<evidence type="ECO:0000256" key="5">
    <source>
        <dbReference type="ARBA" id="ARBA00022741"/>
    </source>
</evidence>
<dbReference type="InterPro" id="IPR011006">
    <property type="entry name" value="CheY-like_superfamily"/>
</dbReference>
<dbReference type="SMART" id="SM00091">
    <property type="entry name" value="PAS"/>
    <property type="match status" value="2"/>
</dbReference>
<dbReference type="eggNOG" id="COG0784">
    <property type="taxonomic scope" value="Bacteria"/>
</dbReference>
<dbReference type="SMART" id="SM00388">
    <property type="entry name" value="HisKA"/>
    <property type="match status" value="1"/>
</dbReference>
<dbReference type="InterPro" id="IPR001789">
    <property type="entry name" value="Sig_transdc_resp-reg_receiver"/>
</dbReference>
<organism evidence="12 13">
    <name type="scientific">Rhodoferax saidenbachensis</name>
    <dbReference type="NCBI Taxonomy" id="1484693"/>
    <lineage>
        <taxon>Bacteria</taxon>
        <taxon>Pseudomonadati</taxon>
        <taxon>Pseudomonadota</taxon>
        <taxon>Betaproteobacteria</taxon>
        <taxon>Burkholderiales</taxon>
        <taxon>Comamonadaceae</taxon>
        <taxon>Rhodoferax</taxon>
    </lineage>
</organism>
<dbReference type="RefSeq" id="WP_051392067.1">
    <property type="nucleotide sequence ID" value="NZ_CP019239.1"/>
</dbReference>
<dbReference type="PROSITE" id="PS50110">
    <property type="entry name" value="RESPONSE_REGULATORY"/>
    <property type="match status" value="1"/>
</dbReference>
<dbReference type="SUPFAM" id="SSF52172">
    <property type="entry name" value="CheY-like"/>
    <property type="match status" value="1"/>
</dbReference>
<gene>
    <name evidence="12" type="ORF">RS694_15455</name>
</gene>
<evidence type="ECO:0000313" key="12">
    <source>
        <dbReference type="EMBL" id="APW43795.1"/>
    </source>
</evidence>